<dbReference type="GO" id="GO:0004497">
    <property type="term" value="F:monooxygenase activity"/>
    <property type="evidence" value="ECO:0007669"/>
    <property type="project" value="UniProtKB-KW"/>
</dbReference>
<evidence type="ECO:0000256" key="1">
    <source>
        <dbReference type="ARBA" id="ARBA00001971"/>
    </source>
</evidence>
<organism evidence="11 12">
    <name type="scientific">Fusarium kuroshium</name>
    <dbReference type="NCBI Taxonomy" id="2010991"/>
    <lineage>
        <taxon>Eukaryota</taxon>
        <taxon>Fungi</taxon>
        <taxon>Dikarya</taxon>
        <taxon>Ascomycota</taxon>
        <taxon>Pezizomycotina</taxon>
        <taxon>Sordariomycetes</taxon>
        <taxon>Hypocreomycetidae</taxon>
        <taxon>Hypocreales</taxon>
        <taxon>Nectriaceae</taxon>
        <taxon>Fusarium</taxon>
        <taxon>Fusarium solani species complex</taxon>
    </lineage>
</organism>
<evidence type="ECO:0000313" key="11">
    <source>
        <dbReference type="EMBL" id="RMJ15695.1"/>
    </source>
</evidence>
<keyword evidence="12" id="KW-1185">Reference proteome</keyword>
<dbReference type="PRINTS" id="PR00463">
    <property type="entry name" value="EP450I"/>
</dbReference>
<dbReference type="STRING" id="2010991.A0A3M2SEQ1"/>
<dbReference type="InterPro" id="IPR017972">
    <property type="entry name" value="Cyt_P450_CS"/>
</dbReference>
<dbReference type="Proteomes" id="UP000277212">
    <property type="component" value="Unassembled WGS sequence"/>
</dbReference>
<evidence type="ECO:0000256" key="10">
    <source>
        <dbReference type="SAM" id="Phobius"/>
    </source>
</evidence>
<sequence>MDILNQLTAYAVQRPVFVSAWTLTVALVLNVIYKGYRQRRFYRNLPGPPHSWLFGHLKVMGEMSALLPPNCHPQLYFTEMARRYNLDGIFYVDLWPVGPGSCLVTDPDLLDQITVRKILPHHPMADDFLSAMIGRGSISGVNGALWKRLHSAMNPAFSWTHIRHLTGLFVDECVQFRKNLDKLANTGEVFSMEHLSARLIFDVIARIVFNFPLHAQTTGSQDLEDLRELILLVEGQSDITIAYNPVEQIKRWWRRRQVLGRLHPSILGKIHERFEMLVDEKIVPSRKDPNSILDLMLREHVDQEGMTKANAKLSKADVHLLLTNIKALLVGGHGTTTDTLCYMYMLLSKSPHVVEKMLQEHIEQLGPDTEVSTKTMVESPELLQQLPYTDAVIKETLRMFPVGYGVREGPPGAKVTYKGRDLPVDHGVAVSTQGHDVHYNTRFFPDPTVFKPERWLGPEEIPRSYFRTFGRGPRACLGQNLAANELKVILVMTVRDYSFECVGLKPNDKPKTTWTDLDTVFGDIVFQELGLEAKPRGGMMMTVKKRT</sequence>
<dbReference type="PROSITE" id="PS00086">
    <property type="entry name" value="CYTOCHROME_P450"/>
    <property type="match status" value="1"/>
</dbReference>
<feature type="transmembrane region" description="Helical" evidence="10">
    <location>
        <begin position="12"/>
        <end position="33"/>
    </location>
</feature>
<dbReference type="InterPro" id="IPR002401">
    <property type="entry name" value="Cyt_P450_E_grp-I"/>
</dbReference>
<dbReference type="AlphaFoldDB" id="A0A3M2SEQ1"/>
<evidence type="ECO:0000256" key="2">
    <source>
        <dbReference type="ARBA" id="ARBA00005179"/>
    </source>
</evidence>
<evidence type="ECO:0000256" key="6">
    <source>
        <dbReference type="ARBA" id="ARBA00023004"/>
    </source>
</evidence>
<keyword evidence="4 8" id="KW-0479">Metal-binding</keyword>
<dbReference type="OrthoDB" id="10029320at2759"/>
<name>A0A3M2SEQ1_9HYPO</name>
<gene>
    <name evidence="11" type="ORF">CDV36_004656</name>
</gene>
<dbReference type="Gene3D" id="1.10.630.10">
    <property type="entry name" value="Cytochrome P450"/>
    <property type="match status" value="1"/>
</dbReference>
<evidence type="ECO:0000256" key="4">
    <source>
        <dbReference type="ARBA" id="ARBA00022723"/>
    </source>
</evidence>
<reference evidence="11 12" key="1">
    <citation type="submission" date="2017-06" db="EMBL/GenBank/DDBJ databases">
        <title>Comparative genomic analysis of Ambrosia Fusariam Clade fungi.</title>
        <authorList>
            <person name="Stajich J.E."/>
            <person name="Carrillo J."/>
            <person name="Kijimoto T."/>
            <person name="Eskalen A."/>
            <person name="O'Donnell K."/>
            <person name="Kasson M."/>
        </authorList>
    </citation>
    <scope>NUCLEOTIDE SEQUENCE [LARGE SCALE GENOMIC DNA]</scope>
    <source>
        <strain evidence="11">UCR3666</strain>
    </source>
</reference>
<evidence type="ECO:0000256" key="5">
    <source>
        <dbReference type="ARBA" id="ARBA00023002"/>
    </source>
</evidence>
<dbReference type="PANTHER" id="PTHR24305:SF107">
    <property type="entry name" value="P450, PUTATIVE (EUROFUNG)-RELATED"/>
    <property type="match status" value="1"/>
</dbReference>
<keyword evidence="10" id="KW-1133">Transmembrane helix</keyword>
<dbReference type="CDD" id="cd11051">
    <property type="entry name" value="CYP59-like"/>
    <property type="match status" value="1"/>
</dbReference>
<dbReference type="InterPro" id="IPR036396">
    <property type="entry name" value="Cyt_P450_sf"/>
</dbReference>
<accession>A0A3M2SEQ1</accession>
<protein>
    <recommendedName>
        <fullName evidence="13">Cytochrome P450</fullName>
    </recommendedName>
</protein>
<dbReference type="PANTHER" id="PTHR24305">
    <property type="entry name" value="CYTOCHROME P450"/>
    <property type="match status" value="1"/>
</dbReference>
<keyword evidence="10" id="KW-0812">Transmembrane</keyword>
<proteinExistence type="inferred from homology"/>
<dbReference type="InterPro" id="IPR001128">
    <property type="entry name" value="Cyt_P450"/>
</dbReference>
<comment type="caution">
    <text evidence="11">The sequence shown here is derived from an EMBL/GenBank/DDBJ whole genome shotgun (WGS) entry which is preliminary data.</text>
</comment>
<evidence type="ECO:0000256" key="3">
    <source>
        <dbReference type="ARBA" id="ARBA00022617"/>
    </source>
</evidence>
<dbReference type="InterPro" id="IPR050121">
    <property type="entry name" value="Cytochrome_P450_monoxygenase"/>
</dbReference>
<evidence type="ECO:0000313" key="12">
    <source>
        <dbReference type="Proteomes" id="UP000277212"/>
    </source>
</evidence>
<keyword evidence="7 9" id="KW-0503">Monooxygenase</keyword>
<dbReference type="GO" id="GO:0020037">
    <property type="term" value="F:heme binding"/>
    <property type="evidence" value="ECO:0007669"/>
    <property type="project" value="InterPro"/>
</dbReference>
<keyword evidence="6 8" id="KW-0408">Iron</keyword>
<comment type="similarity">
    <text evidence="9">Belongs to the cytochrome P450 family.</text>
</comment>
<dbReference type="GO" id="GO:0016705">
    <property type="term" value="F:oxidoreductase activity, acting on paired donors, with incorporation or reduction of molecular oxygen"/>
    <property type="evidence" value="ECO:0007669"/>
    <property type="project" value="InterPro"/>
</dbReference>
<feature type="binding site" description="axial binding residue" evidence="8">
    <location>
        <position position="476"/>
    </location>
    <ligand>
        <name>heme</name>
        <dbReference type="ChEBI" id="CHEBI:30413"/>
    </ligand>
    <ligandPart>
        <name>Fe</name>
        <dbReference type="ChEBI" id="CHEBI:18248"/>
    </ligandPart>
</feature>
<dbReference type="PRINTS" id="PR00385">
    <property type="entry name" value="P450"/>
</dbReference>
<keyword evidence="3 8" id="KW-0349">Heme</keyword>
<dbReference type="Pfam" id="PF00067">
    <property type="entry name" value="p450"/>
    <property type="match status" value="1"/>
</dbReference>
<comment type="cofactor">
    <cofactor evidence="1 8">
        <name>heme</name>
        <dbReference type="ChEBI" id="CHEBI:30413"/>
    </cofactor>
</comment>
<keyword evidence="5 9" id="KW-0560">Oxidoreductase</keyword>
<dbReference type="GO" id="GO:0005506">
    <property type="term" value="F:iron ion binding"/>
    <property type="evidence" value="ECO:0007669"/>
    <property type="project" value="InterPro"/>
</dbReference>
<evidence type="ECO:0000256" key="7">
    <source>
        <dbReference type="ARBA" id="ARBA00023033"/>
    </source>
</evidence>
<dbReference type="EMBL" id="NKUJ01000060">
    <property type="protein sequence ID" value="RMJ15695.1"/>
    <property type="molecule type" value="Genomic_DNA"/>
</dbReference>
<evidence type="ECO:0008006" key="13">
    <source>
        <dbReference type="Google" id="ProtNLM"/>
    </source>
</evidence>
<evidence type="ECO:0000256" key="9">
    <source>
        <dbReference type="RuleBase" id="RU000461"/>
    </source>
</evidence>
<dbReference type="SUPFAM" id="SSF48264">
    <property type="entry name" value="Cytochrome P450"/>
    <property type="match status" value="1"/>
</dbReference>
<evidence type="ECO:0000256" key="8">
    <source>
        <dbReference type="PIRSR" id="PIRSR602401-1"/>
    </source>
</evidence>
<comment type="pathway">
    <text evidence="2">Secondary metabolite biosynthesis.</text>
</comment>
<keyword evidence="10" id="KW-0472">Membrane</keyword>